<protein>
    <submittedName>
        <fullName evidence="1">Uncharacterized protein</fullName>
    </submittedName>
</protein>
<name>A0ABR1ZMK2_9ROSI</name>
<evidence type="ECO:0000313" key="1">
    <source>
        <dbReference type="EMBL" id="KAK8481572.1"/>
    </source>
</evidence>
<dbReference type="PANTHER" id="PTHR33978:SF18">
    <property type="entry name" value="OS01G0656300 PROTEIN"/>
    <property type="match status" value="1"/>
</dbReference>
<reference evidence="1 2" key="1">
    <citation type="journal article" date="2024" name="G3 (Bethesda)">
        <title>Genome assembly of Hibiscus sabdariffa L. provides insights into metabolisms of medicinal natural products.</title>
        <authorList>
            <person name="Kim T."/>
        </authorList>
    </citation>
    <scope>NUCLEOTIDE SEQUENCE [LARGE SCALE GENOMIC DNA]</scope>
    <source>
        <strain evidence="1">TK-2024</strain>
        <tissue evidence="1">Old leaves</tissue>
    </source>
</reference>
<keyword evidence="2" id="KW-1185">Reference proteome</keyword>
<proteinExistence type="predicted"/>
<gene>
    <name evidence="1" type="ORF">V6N11_051377</name>
</gene>
<dbReference type="Proteomes" id="UP001396334">
    <property type="component" value="Unassembled WGS sequence"/>
</dbReference>
<evidence type="ECO:0000313" key="2">
    <source>
        <dbReference type="Proteomes" id="UP001396334"/>
    </source>
</evidence>
<dbReference type="EMBL" id="JBBPBN010000886">
    <property type="protein sequence ID" value="KAK8481572.1"/>
    <property type="molecule type" value="Genomic_DNA"/>
</dbReference>
<sequence>MEKSSENKEKNEEAKTKFAVWDCGSLLYDTYELVSLSHLIERQLMKLPYLGGSKRLTSTSTGTRFSSPDDVSVTPAAVADTPRSNARAKQYSPLMCLGSKFWKRIRFGHKRNKFKRSKTFV</sequence>
<accession>A0ABR1ZMK2</accession>
<organism evidence="1 2">
    <name type="scientific">Hibiscus sabdariffa</name>
    <name type="common">roselle</name>
    <dbReference type="NCBI Taxonomy" id="183260"/>
    <lineage>
        <taxon>Eukaryota</taxon>
        <taxon>Viridiplantae</taxon>
        <taxon>Streptophyta</taxon>
        <taxon>Embryophyta</taxon>
        <taxon>Tracheophyta</taxon>
        <taxon>Spermatophyta</taxon>
        <taxon>Magnoliopsida</taxon>
        <taxon>eudicotyledons</taxon>
        <taxon>Gunneridae</taxon>
        <taxon>Pentapetalae</taxon>
        <taxon>rosids</taxon>
        <taxon>malvids</taxon>
        <taxon>Malvales</taxon>
        <taxon>Malvaceae</taxon>
        <taxon>Malvoideae</taxon>
        <taxon>Hibiscus</taxon>
    </lineage>
</organism>
<comment type="caution">
    <text evidence="1">The sequence shown here is derived from an EMBL/GenBank/DDBJ whole genome shotgun (WGS) entry which is preliminary data.</text>
</comment>
<dbReference type="PANTHER" id="PTHR33978">
    <property type="entry name" value="SERINE/THREONINE-KINASE"/>
    <property type="match status" value="1"/>
</dbReference>